<dbReference type="InterPro" id="IPR036770">
    <property type="entry name" value="Ankyrin_rpt-contain_sf"/>
</dbReference>
<dbReference type="Proteomes" id="UP000799770">
    <property type="component" value="Unassembled WGS sequence"/>
</dbReference>
<dbReference type="EMBL" id="ML977337">
    <property type="protein sequence ID" value="KAF2110679.1"/>
    <property type="molecule type" value="Genomic_DNA"/>
</dbReference>
<evidence type="ECO:0000256" key="1">
    <source>
        <dbReference type="PROSITE-ProRule" id="PRU00023"/>
    </source>
</evidence>
<keyword evidence="3" id="KW-1185">Reference proteome</keyword>
<evidence type="ECO:0000313" key="3">
    <source>
        <dbReference type="Proteomes" id="UP000799770"/>
    </source>
</evidence>
<reference evidence="2" key="1">
    <citation type="journal article" date="2020" name="Stud. Mycol.">
        <title>101 Dothideomycetes genomes: a test case for predicting lifestyles and emergence of pathogens.</title>
        <authorList>
            <person name="Haridas S."/>
            <person name="Albert R."/>
            <person name="Binder M."/>
            <person name="Bloem J."/>
            <person name="Labutti K."/>
            <person name="Salamov A."/>
            <person name="Andreopoulos B."/>
            <person name="Baker S."/>
            <person name="Barry K."/>
            <person name="Bills G."/>
            <person name="Bluhm B."/>
            <person name="Cannon C."/>
            <person name="Castanera R."/>
            <person name="Culley D."/>
            <person name="Daum C."/>
            <person name="Ezra D."/>
            <person name="Gonzalez J."/>
            <person name="Henrissat B."/>
            <person name="Kuo A."/>
            <person name="Liang C."/>
            <person name="Lipzen A."/>
            <person name="Lutzoni F."/>
            <person name="Magnuson J."/>
            <person name="Mondo S."/>
            <person name="Nolan M."/>
            <person name="Ohm R."/>
            <person name="Pangilinan J."/>
            <person name="Park H.-J."/>
            <person name="Ramirez L."/>
            <person name="Alfaro M."/>
            <person name="Sun H."/>
            <person name="Tritt A."/>
            <person name="Yoshinaga Y."/>
            <person name="Zwiers L.-H."/>
            <person name="Turgeon B."/>
            <person name="Goodwin S."/>
            <person name="Spatafora J."/>
            <person name="Crous P."/>
            <person name="Grigoriev I."/>
        </authorList>
    </citation>
    <scope>NUCLEOTIDE SEQUENCE</scope>
    <source>
        <strain evidence="2">CBS 627.86</strain>
    </source>
</reference>
<dbReference type="Pfam" id="PF00023">
    <property type="entry name" value="Ank"/>
    <property type="match status" value="1"/>
</dbReference>
<name>A0A6A5YU11_9PLEO</name>
<feature type="repeat" description="ANK" evidence="1">
    <location>
        <begin position="16"/>
        <end position="48"/>
    </location>
</feature>
<proteinExistence type="predicted"/>
<dbReference type="SMART" id="SM00248">
    <property type="entry name" value="ANK"/>
    <property type="match status" value="1"/>
</dbReference>
<dbReference type="OrthoDB" id="539213at2759"/>
<dbReference type="AlphaFoldDB" id="A0A6A5YU11"/>
<dbReference type="PROSITE" id="PS50088">
    <property type="entry name" value="ANK_REPEAT"/>
    <property type="match status" value="1"/>
</dbReference>
<dbReference type="Gene3D" id="1.25.40.20">
    <property type="entry name" value="Ankyrin repeat-containing domain"/>
    <property type="match status" value="1"/>
</dbReference>
<dbReference type="PROSITE" id="PS50297">
    <property type="entry name" value="ANK_REP_REGION"/>
    <property type="match status" value="1"/>
</dbReference>
<sequence>MLTDGEASVMDIENAYGQTALHLAARGGHIDVCKLLLDSGADPLAYSDNNHELPKFLYFTHGQHPQDWQFFFTEPNDIYAHDFWTLIEEPSQNCQHTKDSDIALSVPGAWEDPPPRESLDTLFPSNHGASFSANQDCAVEYRKGNEYALDPDFDFSTVTTDRPLESYKSWRAILLDS</sequence>
<dbReference type="InterPro" id="IPR002110">
    <property type="entry name" value="Ankyrin_rpt"/>
</dbReference>
<organism evidence="2 3">
    <name type="scientific">Lophiotrema nucula</name>
    <dbReference type="NCBI Taxonomy" id="690887"/>
    <lineage>
        <taxon>Eukaryota</taxon>
        <taxon>Fungi</taxon>
        <taxon>Dikarya</taxon>
        <taxon>Ascomycota</taxon>
        <taxon>Pezizomycotina</taxon>
        <taxon>Dothideomycetes</taxon>
        <taxon>Pleosporomycetidae</taxon>
        <taxon>Pleosporales</taxon>
        <taxon>Lophiotremataceae</taxon>
        <taxon>Lophiotrema</taxon>
    </lineage>
</organism>
<dbReference type="SUPFAM" id="SSF48403">
    <property type="entry name" value="Ankyrin repeat"/>
    <property type="match status" value="1"/>
</dbReference>
<gene>
    <name evidence="2" type="ORF">BDV96DRAFT_690978</name>
</gene>
<accession>A0A6A5YU11</accession>
<evidence type="ECO:0000313" key="2">
    <source>
        <dbReference type="EMBL" id="KAF2110679.1"/>
    </source>
</evidence>
<keyword evidence="1" id="KW-0040">ANK repeat</keyword>
<protein>
    <submittedName>
        <fullName evidence="2">Uncharacterized protein</fullName>
    </submittedName>
</protein>